<dbReference type="AlphaFoldDB" id="A0A512C1U3"/>
<name>A0A512C1U3_9HYPH</name>
<dbReference type="SUPFAM" id="SSF51182">
    <property type="entry name" value="RmlC-like cupins"/>
    <property type="match status" value="1"/>
</dbReference>
<reference evidence="1 2" key="1">
    <citation type="submission" date="2019-07" db="EMBL/GenBank/DDBJ databases">
        <title>Whole genome shotgun sequence of Microvirga aerophila NBRC 106136.</title>
        <authorList>
            <person name="Hosoyama A."/>
            <person name="Uohara A."/>
            <person name="Ohji S."/>
            <person name="Ichikawa N."/>
        </authorList>
    </citation>
    <scope>NUCLEOTIDE SEQUENCE [LARGE SCALE GENOMIC DNA]</scope>
    <source>
        <strain evidence="1 2">NBRC 106136</strain>
    </source>
</reference>
<keyword evidence="2" id="KW-1185">Reference proteome</keyword>
<dbReference type="InterPro" id="IPR014710">
    <property type="entry name" value="RmlC-like_jellyroll"/>
</dbReference>
<dbReference type="Gene3D" id="2.60.120.10">
    <property type="entry name" value="Jelly Rolls"/>
    <property type="match status" value="2"/>
</dbReference>
<dbReference type="InterPro" id="IPR011051">
    <property type="entry name" value="RmlC_Cupin_sf"/>
</dbReference>
<protein>
    <submittedName>
        <fullName evidence="1">Uncharacterized protein</fullName>
    </submittedName>
</protein>
<gene>
    <name evidence="1" type="ORF">MAE02_58910</name>
</gene>
<dbReference type="Proteomes" id="UP000321085">
    <property type="component" value="Unassembled WGS sequence"/>
</dbReference>
<proteinExistence type="predicted"/>
<evidence type="ECO:0000313" key="2">
    <source>
        <dbReference type="Proteomes" id="UP000321085"/>
    </source>
</evidence>
<accession>A0A512C1U3</accession>
<sequence length="96" mass="10707">MAPSYIRYRADELAVFDEPGVSVRLIAGRAFGLTNRVRTQSPLFYIHAGLQADNRIAIPTSIRSEPLMWWLAGWKRTGGNMAQGRCWSSPAGLIPF</sequence>
<comment type="caution">
    <text evidence="1">The sequence shown here is derived from an EMBL/GenBank/DDBJ whole genome shotgun (WGS) entry which is preliminary data.</text>
</comment>
<dbReference type="EMBL" id="BJYU01000164">
    <property type="protein sequence ID" value="GEO18195.1"/>
    <property type="molecule type" value="Genomic_DNA"/>
</dbReference>
<organism evidence="1 2">
    <name type="scientific">Microvirga aerophila</name>
    <dbReference type="NCBI Taxonomy" id="670291"/>
    <lineage>
        <taxon>Bacteria</taxon>
        <taxon>Pseudomonadati</taxon>
        <taxon>Pseudomonadota</taxon>
        <taxon>Alphaproteobacteria</taxon>
        <taxon>Hyphomicrobiales</taxon>
        <taxon>Methylobacteriaceae</taxon>
        <taxon>Microvirga</taxon>
    </lineage>
</organism>
<evidence type="ECO:0000313" key="1">
    <source>
        <dbReference type="EMBL" id="GEO18195.1"/>
    </source>
</evidence>